<dbReference type="OrthoDB" id="10042665at2759"/>
<evidence type="ECO:0000256" key="1">
    <source>
        <dbReference type="SAM" id="MobiDB-lite"/>
    </source>
</evidence>
<evidence type="ECO:0000313" key="3">
    <source>
        <dbReference type="Proteomes" id="UP001152130"/>
    </source>
</evidence>
<protein>
    <submittedName>
        <fullName evidence="2">Uncharacterized protein</fullName>
    </submittedName>
</protein>
<organism evidence="2 3">
    <name type="scientific">Fusarium irregulare</name>
    <dbReference type="NCBI Taxonomy" id="2494466"/>
    <lineage>
        <taxon>Eukaryota</taxon>
        <taxon>Fungi</taxon>
        <taxon>Dikarya</taxon>
        <taxon>Ascomycota</taxon>
        <taxon>Pezizomycotina</taxon>
        <taxon>Sordariomycetes</taxon>
        <taxon>Hypocreomycetidae</taxon>
        <taxon>Hypocreales</taxon>
        <taxon>Nectriaceae</taxon>
        <taxon>Fusarium</taxon>
        <taxon>Fusarium incarnatum-equiseti species complex</taxon>
    </lineage>
</organism>
<accession>A0A9W8UC24</accession>
<feature type="compositionally biased region" description="Polar residues" evidence="1">
    <location>
        <begin position="89"/>
        <end position="103"/>
    </location>
</feature>
<dbReference type="EMBL" id="JAPDHF010000005">
    <property type="protein sequence ID" value="KAJ4017558.1"/>
    <property type="molecule type" value="Genomic_DNA"/>
</dbReference>
<feature type="compositionally biased region" description="Acidic residues" evidence="1">
    <location>
        <begin position="75"/>
        <end position="84"/>
    </location>
</feature>
<comment type="caution">
    <text evidence="2">The sequence shown here is derived from an EMBL/GenBank/DDBJ whole genome shotgun (WGS) entry which is preliminary data.</text>
</comment>
<proteinExistence type="predicted"/>
<dbReference type="Proteomes" id="UP001152130">
    <property type="component" value="Unassembled WGS sequence"/>
</dbReference>
<name>A0A9W8UC24_9HYPO</name>
<reference evidence="2" key="1">
    <citation type="submission" date="2022-10" db="EMBL/GenBank/DDBJ databases">
        <title>Fusarium specimens isolated from Avocado Roots.</title>
        <authorList>
            <person name="Stajich J."/>
            <person name="Roper C."/>
            <person name="Heimlech-Rivalta G."/>
        </authorList>
    </citation>
    <scope>NUCLEOTIDE SEQUENCE</scope>
    <source>
        <strain evidence="2">CF00143</strain>
    </source>
</reference>
<evidence type="ECO:0000313" key="2">
    <source>
        <dbReference type="EMBL" id="KAJ4017558.1"/>
    </source>
</evidence>
<feature type="compositionally biased region" description="Basic and acidic residues" evidence="1">
    <location>
        <begin position="107"/>
        <end position="120"/>
    </location>
</feature>
<feature type="region of interest" description="Disordered" evidence="1">
    <location>
        <begin position="1"/>
        <end position="120"/>
    </location>
</feature>
<feature type="compositionally biased region" description="Basic and acidic residues" evidence="1">
    <location>
        <begin position="59"/>
        <end position="74"/>
    </location>
</feature>
<keyword evidence="3" id="KW-1185">Reference proteome</keyword>
<sequence length="388" mass="44912">MDDIRDVPPYWERSKTPKQQRSYQRKKESTRTSSQSYRPQSPPPTQGRGRRGPPPPPTQRKERRVDYDRGRNDNENDTDHDDNEPFAGSPSSVPDQSDLASQYSDEDSPHPEEKGYVESDRDYEAVYRPIMKMQPDWRGEICGMLDISPGLSDAEIVAASRRAAKVLKQAEHWRSEAKALQKPPRYQIIHSVSCHRSGRRERLFRNPPQVVNYGPYSAHLRTDEPIEDFPVFMAENKEIVFLVYKDYRCCDRNPTQQLKGKSGETTEVDASSLLIREEISIIAPGLKSAMDRLGRAALSGISHPDFLADKPISYPYIWWFHRRNEIDMAMSDLSFPPIMNLMRDYVCERMDKEWTSVDQLLDNNKITAQYMDYLFVSHTSRSFLDSLI</sequence>
<dbReference type="AlphaFoldDB" id="A0A9W8UC24"/>
<gene>
    <name evidence="2" type="ORF">NW766_003623</name>
</gene>